<reference evidence="2" key="1">
    <citation type="journal article" date="2021" name="Nat. Commun.">
        <title>Genomic analyses provide insights into spinach domestication and the genetic basis of agronomic traits.</title>
        <authorList>
            <person name="Cai X."/>
            <person name="Sun X."/>
            <person name="Xu C."/>
            <person name="Sun H."/>
            <person name="Wang X."/>
            <person name="Ge C."/>
            <person name="Zhang Z."/>
            <person name="Wang Q."/>
            <person name="Fei Z."/>
            <person name="Jiao C."/>
            <person name="Wang Q."/>
        </authorList>
    </citation>
    <scope>NUCLEOTIDE SEQUENCE [LARGE SCALE GENOMIC DNA]</scope>
    <source>
        <strain evidence="2">cv. Varoflay</strain>
    </source>
</reference>
<gene>
    <name evidence="3" type="primary">LOC110801307</name>
</gene>
<evidence type="ECO:0000313" key="3">
    <source>
        <dbReference type="RefSeq" id="XP_021862342.2"/>
    </source>
</evidence>
<name>A0A9R0J6X1_SPIOL</name>
<protein>
    <recommendedName>
        <fullName evidence="1">F-box domain-containing protein</fullName>
    </recommendedName>
</protein>
<accession>A0A9R0J6X1</accession>
<dbReference type="RefSeq" id="XP_021862342.2">
    <property type="nucleotide sequence ID" value="XM_022006650.2"/>
</dbReference>
<dbReference type="KEGG" id="soe:110801307"/>
<evidence type="ECO:0000313" key="2">
    <source>
        <dbReference type="Proteomes" id="UP000813463"/>
    </source>
</evidence>
<dbReference type="PANTHER" id="PTHR35546">
    <property type="entry name" value="F-BOX PROTEIN INTERACTION DOMAIN PROTEIN-RELATED"/>
    <property type="match status" value="1"/>
</dbReference>
<dbReference type="PANTHER" id="PTHR35546:SF130">
    <property type="entry name" value="EXPRESSED PROTEIN"/>
    <property type="match status" value="1"/>
</dbReference>
<dbReference type="AlphaFoldDB" id="A0A9R0J6X1"/>
<dbReference type="Pfam" id="PF00646">
    <property type="entry name" value="F-box"/>
    <property type="match status" value="1"/>
</dbReference>
<dbReference type="InterPro" id="IPR055290">
    <property type="entry name" value="At3g26010-like"/>
</dbReference>
<evidence type="ECO:0000259" key="1">
    <source>
        <dbReference type="Pfam" id="PF00646"/>
    </source>
</evidence>
<sequence length="338" mass="39549">MFSHLDCLNKEERWMSKCKAISRSRLPELPNEIWIEIMLKLPIKPLHICKCVSKTWHYHVLHISETQKGLELPTCVILFEIMRLDVKREFDLCYLSLGDYKITKWSMDDQTENATLEMTDHQNTHEDYHDGNVSGLLLGNLTIKFGGWISNAKKYELWNMHRGLMLSVLDTHTYLVYNPATNEVFVLPKSPSQLSRIRPTELAAIVNFSDCLFSTECNFRVISFSKDTRTEKSMVLVEIYSCNKNEWFVSEFPLEKAVYLEKWNVSGAVFLDSTLFFMTNKRHVVAVQFHTRDQVSLYSMRLPSCIAKGFIESQLHVSQGCLYLAYHKFLNLWIWKHN</sequence>
<reference evidence="3" key="2">
    <citation type="submission" date="2025-08" db="UniProtKB">
        <authorList>
            <consortium name="RefSeq"/>
        </authorList>
    </citation>
    <scope>IDENTIFICATION</scope>
    <source>
        <tissue evidence="3">Leaf</tissue>
    </source>
</reference>
<dbReference type="InterPro" id="IPR036047">
    <property type="entry name" value="F-box-like_dom_sf"/>
</dbReference>
<dbReference type="GeneID" id="110801307"/>
<organism evidence="2 3">
    <name type="scientific">Spinacia oleracea</name>
    <name type="common">Spinach</name>
    <dbReference type="NCBI Taxonomy" id="3562"/>
    <lineage>
        <taxon>Eukaryota</taxon>
        <taxon>Viridiplantae</taxon>
        <taxon>Streptophyta</taxon>
        <taxon>Embryophyta</taxon>
        <taxon>Tracheophyta</taxon>
        <taxon>Spermatophyta</taxon>
        <taxon>Magnoliopsida</taxon>
        <taxon>eudicotyledons</taxon>
        <taxon>Gunneridae</taxon>
        <taxon>Pentapetalae</taxon>
        <taxon>Caryophyllales</taxon>
        <taxon>Chenopodiaceae</taxon>
        <taxon>Chenopodioideae</taxon>
        <taxon>Anserineae</taxon>
        <taxon>Spinacia</taxon>
    </lineage>
</organism>
<proteinExistence type="predicted"/>
<dbReference type="InterPro" id="IPR001810">
    <property type="entry name" value="F-box_dom"/>
</dbReference>
<feature type="domain" description="F-box" evidence="1">
    <location>
        <begin position="26"/>
        <end position="60"/>
    </location>
</feature>
<dbReference type="Proteomes" id="UP000813463">
    <property type="component" value="Chromosome 4"/>
</dbReference>
<keyword evidence="2" id="KW-1185">Reference proteome</keyword>
<dbReference type="SUPFAM" id="SSF81383">
    <property type="entry name" value="F-box domain"/>
    <property type="match status" value="1"/>
</dbReference>